<reference evidence="3" key="1">
    <citation type="submission" date="2020-11" db="EMBL/GenBank/DDBJ databases">
        <authorList>
            <person name="Tran Van P."/>
        </authorList>
    </citation>
    <scope>NUCLEOTIDE SEQUENCE</scope>
</reference>
<dbReference type="EMBL" id="CAJPIZ010000419">
    <property type="protein sequence ID" value="CAG2101393.1"/>
    <property type="molecule type" value="Genomic_DNA"/>
</dbReference>
<dbReference type="AlphaFoldDB" id="A0A7R9KFI6"/>
<evidence type="ECO:0000313" key="4">
    <source>
        <dbReference type="Proteomes" id="UP000759131"/>
    </source>
</evidence>
<dbReference type="Proteomes" id="UP000759131">
    <property type="component" value="Unassembled WGS sequence"/>
</dbReference>
<protein>
    <recommendedName>
        <fullName evidence="5">Gustatory receptor</fullName>
    </recommendedName>
</protein>
<feature type="transmembrane region" description="Helical" evidence="1">
    <location>
        <begin position="279"/>
        <end position="297"/>
    </location>
</feature>
<gene>
    <name evidence="3" type="ORF">OSB1V03_LOCUS1443</name>
</gene>
<organism evidence="3">
    <name type="scientific">Medioppia subpectinata</name>
    <dbReference type="NCBI Taxonomy" id="1979941"/>
    <lineage>
        <taxon>Eukaryota</taxon>
        <taxon>Metazoa</taxon>
        <taxon>Ecdysozoa</taxon>
        <taxon>Arthropoda</taxon>
        <taxon>Chelicerata</taxon>
        <taxon>Arachnida</taxon>
        <taxon>Acari</taxon>
        <taxon>Acariformes</taxon>
        <taxon>Sarcoptiformes</taxon>
        <taxon>Oribatida</taxon>
        <taxon>Brachypylina</taxon>
        <taxon>Oppioidea</taxon>
        <taxon>Oppiidae</taxon>
        <taxon>Medioppia</taxon>
    </lineage>
</organism>
<dbReference type="EMBL" id="OC854994">
    <property type="protein sequence ID" value="CAD7620963.1"/>
    <property type="molecule type" value="Genomic_DNA"/>
</dbReference>
<feature type="transmembrane region" description="Helical" evidence="1">
    <location>
        <begin position="354"/>
        <end position="377"/>
    </location>
</feature>
<evidence type="ECO:0000313" key="3">
    <source>
        <dbReference type="EMBL" id="CAD7620963.1"/>
    </source>
</evidence>
<name>A0A7R9KFI6_9ACAR</name>
<feature type="signal peptide" evidence="2">
    <location>
        <begin position="1"/>
        <end position="22"/>
    </location>
</feature>
<feature type="non-terminal residue" evidence="3">
    <location>
        <position position="1"/>
    </location>
</feature>
<keyword evidence="2" id="KW-0732">Signal</keyword>
<evidence type="ECO:0000256" key="1">
    <source>
        <dbReference type="SAM" id="Phobius"/>
    </source>
</evidence>
<keyword evidence="1" id="KW-0472">Membrane</keyword>
<feature type="chain" id="PRO_5036210919" description="Gustatory receptor" evidence="2">
    <location>
        <begin position="23"/>
        <end position="729"/>
    </location>
</feature>
<evidence type="ECO:0008006" key="5">
    <source>
        <dbReference type="Google" id="ProtNLM"/>
    </source>
</evidence>
<accession>A0A7R9KFI6</accession>
<sequence length="729" mass="82143">MKMNIFLTLLVIVSISSVVVTADTELQQFAQNLISLLNPNGADINTNSLLIQLVNGKHSSLGSLVGENSEHSFKLNVSFAGVIGVSVQRNDDNPIELSSEYLGGLAIRANANRSNAIEFDANNKPVNPFLKNIYETNENSQKSVSDNEIAVLVAHGSITGAEIRANNRTLDSSLIGVNKCLTNNLMATTLASVVTLMVNIYLVTHFKDNDYRQCVGTGLALSSVSSAVQLMVSCVICGSVGRKSENIREVLDAVNGPELTDGEFREVLLFKDIVRNGSTFGFTFGGFFVLNKCVLILQNKWQKAKQKITINAVIDSIDPFKPLPKTLQIPGADCHPYRIGLSLYKSKSPVKRRIFHNPFVVFVFALSSIVRNLFYIFTPATDVYYWPTVHEFRLYSGDFGFFMGISVPLNLLSLVVHLLVLLSQIINISNYLHHIPPTDMRVFEMMAGLMAPAACGLKDRQMIYKLVNRCRKLLAFTLYVVPLNKVMAFFFVGANYLTKCTLKELALVVVPHTMLWALSAQNVLGVIIWQFIYYFMIISYLKMKLEFFNQSLRSLMVRPNRSMENDLLHLCREFDAIYAEISLYNRMYWSKFLGLIWLLMSIIITLSVYLILMPEVNLITKAFFAFFLIIFTFILLFIIQISASIYKEAMKSYKFWLLKPCHCVNDNIICGGESDINLSKVFTVLKDNLAANKKHFKQLLVNNTAIQGLEENTFKDITFDEIHIKGCRN</sequence>
<keyword evidence="1" id="KW-0812">Transmembrane</keyword>
<feature type="transmembrane region" description="Helical" evidence="1">
    <location>
        <begin position="624"/>
        <end position="646"/>
    </location>
</feature>
<feature type="transmembrane region" description="Helical" evidence="1">
    <location>
        <begin position="514"/>
        <end position="535"/>
    </location>
</feature>
<feature type="transmembrane region" description="Helical" evidence="1">
    <location>
        <begin position="185"/>
        <end position="203"/>
    </location>
</feature>
<evidence type="ECO:0000256" key="2">
    <source>
        <dbReference type="SAM" id="SignalP"/>
    </source>
</evidence>
<keyword evidence="1" id="KW-1133">Transmembrane helix</keyword>
<keyword evidence="4" id="KW-1185">Reference proteome</keyword>
<feature type="transmembrane region" description="Helical" evidence="1">
    <location>
        <begin position="592"/>
        <end position="612"/>
    </location>
</feature>
<feature type="transmembrane region" description="Helical" evidence="1">
    <location>
        <begin position="399"/>
        <end position="422"/>
    </location>
</feature>
<feature type="transmembrane region" description="Helical" evidence="1">
    <location>
        <begin position="473"/>
        <end position="494"/>
    </location>
</feature>
<proteinExistence type="predicted"/>